<keyword evidence="2" id="KW-1185">Reference proteome</keyword>
<dbReference type="AlphaFoldDB" id="A0AA36AHG4"/>
<proteinExistence type="predicted"/>
<reference evidence="1" key="1">
    <citation type="submission" date="2023-08" db="EMBL/GenBank/DDBJ databases">
        <authorList>
            <person name="Alioto T."/>
            <person name="Alioto T."/>
            <person name="Gomez Garrido J."/>
        </authorList>
    </citation>
    <scope>NUCLEOTIDE SEQUENCE</scope>
</reference>
<sequence length="96" mass="11049">MLQESKGDKPQISFHSQKQEKLDKMFDISACTYKLPVYPCDDDAVKGKKENCQVQHIICMCPTSKKVPVEEREYLRDQRAKIEPKGSFQIRALICG</sequence>
<protein>
    <submittedName>
        <fullName evidence="1">Uncharacterized protein</fullName>
    </submittedName>
</protein>
<dbReference type="EMBL" id="OX597814">
    <property type="protein sequence ID" value="CAI9715421.1"/>
    <property type="molecule type" value="Genomic_DNA"/>
</dbReference>
<gene>
    <name evidence="1" type="ORF">OCTVUL_1B015527</name>
</gene>
<dbReference type="Proteomes" id="UP001162480">
    <property type="component" value="Chromosome 1"/>
</dbReference>
<evidence type="ECO:0000313" key="2">
    <source>
        <dbReference type="Proteomes" id="UP001162480"/>
    </source>
</evidence>
<organism evidence="1 2">
    <name type="scientific">Octopus vulgaris</name>
    <name type="common">Common octopus</name>
    <dbReference type="NCBI Taxonomy" id="6645"/>
    <lineage>
        <taxon>Eukaryota</taxon>
        <taxon>Metazoa</taxon>
        <taxon>Spiralia</taxon>
        <taxon>Lophotrochozoa</taxon>
        <taxon>Mollusca</taxon>
        <taxon>Cephalopoda</taxon>
        <taxon>Coleoidea</taxon>
        <taxon>Octopodiformes</taxon>
        <taxon>Octopoda</taxon>
        <taxon>Incirrata</taxon>
        <taxon>Octopodidae</taxon>
        <taxon>Octopus</taxon>
    </lineage>
</organism>
<name>A0AA36AHG4_OCTVU</name>
<accession>A0AA36AHG4</accession>
<evidence type="ECO:0000313" key="1">
    <source>
        <dbReference type="EMBL" id="CAI9715421.1"/>
    </source>
</evidence>